<dbReference type="Pfam" id="PF13530">
    <property type="entry name" value="SCP2_2"/>
    <property type="match status" value="1"/>
</dbReference>
<dbReference type="Gene3D" id="3.30.1050.10">
    <property type="entry name" value="SCP2 sterol-binding domain"/>
    <property type="match status" value="1"/>
</dbReference>
<gene>
    <name evidence="2" type="ORF">AArcMg_1848</name>
</gene>
<dbReference type="InterPro" id="IPR016181">
    <property type="entry name" value="Acyl_CoA_acyltransferase"/>
</dbReference>
<dbReference type="InterPro" id="IPR041380">
    <property type="entry name" value="Acetyltransf_17"/>
</dbReference>
<protein>
    <submittedName>
        <fullName evidence="2">Acetyltransferase, GNAT family</fullName>
    </submittedName>
</protein>
<dbReference type="GeneID" id="37642339"/>
<dbReference type="SUPFAM" id="SSF55718">
    <property type="entry name" value="SCP-like"/>
    <property type="match status" value="1"/>
</dbReference>
<evidence type="ECO:0000259" key="1">
    <source>
        <dbReference type="PROSITE" id="PS51186"/>
    </source>
</evidence>
<dbReference type="InterPro" id="IPR025559">
    <property type="entry name" value="Eis_dom"/>
</dbReference>
<dbReference type="AlphaFoldDB" id="A0A346PQR0"/>
<dbReference type="InterPro" id="IPR036527">
    <property type="entry name" value="SCP2_sterol-bd_dom_sf"/>
</dbReference>
<dbReference type="PANTHER" id="PTHR37817">
    <property type="entry name" value="N-ACETYLTRANSFERASE EIS"/>
    <property type="match status" value="1"/>
</dbReference>
<dbReference type="OrthoDB" id="212302at2157"/>
<dbReference type="GO" id="GO:0034069">
    <property type="term" value="F:aminoglycoside N-acetyltransferase activity"/>
    <property type="evidence" value="ECO:0007669"/>
    <property type="project" value="TreeGrafter"/>
</dbReference>
<dbReference type="GO" id="GO:0030649">
    <property type="term" value="P:aminoglycoside antibiotic catabolic process"/>
    <property type="evidence" value="ECO:0007669"/>
    <property type="project" value="TreeGrafter"/>
</dbReference>
<dbReference type="InterPro" id="IPR000182">
    <property type="entry name" value="GNAT_dom"/>
</dbReference>
<dbReference type="PROSITE" id="PS51186">
    <property type="entry name" value="GNAT"/>
    <property type="match status" value="1"/>
</dbReference>
<dbReference type="PANTHER" id="PTHR37817:SF1">
    <property type="entry name" value="N-ACETYLTRANSFERASE EIS"/>
    <property type="match status" value="1"/>
</dbReference>
<dbReference type="Pfam" id="PF17668">
    <property type="entry name" value="Acetyltransf_17"/>
    <property type="match status" value="1"/>
</dbReference>
<reference evidence="3" key="1">
    <citation type="submission" date="2018-02" db="EMBL/GenBank/DDBJ databases">
        <title>Phenotypic and genomic properties of facultatively anaerobic sulfur-reducing natronoarchaea from hypersaline soda lakes.</title>
        <authorList>
            <person name="Sorokin D.Y."/>
            <person name="Kublanov I.V."/>
            <person name="Roman P."/>
            <person name="Sinninghe Damste J.S."/>
            <person name="Golyshin P.N."/>
            <person name="Rojo D."/>
            <person name="Ciordia S."/>
            <person name="Mena M.D.C."/>
            <person name="Ferrer M."/>
            <person name="Messina E."/>
            <person name="Smedile F."/>
            <person name="La Spada G."/>
            <person name="La Cono V."/>
            <person name="Yakimov M.M."/>
        </authorList>
    </citation>
    <scope>NUCLEOTIDE SEQUENCE [LARGE SCALE GENOMIC DNA]</scope>
    <source>
        <strain evidence="3">AArc-Mg</strain>
    </source>
</reference>
<accession>A0A346PQR0</accession>
<dbReference type="Proteomes" id="UP000258613">
    <property type="component" value="Chromosome"/>
</dbReference>
<proteinExistence type="predicted"/>
<dbReference type="SUPFAM" id="SSF55729">
    <property type="entry name" value="Acyl-CoA N-acyltransferases (Nat)"/>
    <property type="match status" value="1"/>
</dbReference>
<keyword evidence="3" id="KW-1185">Reference proteome</keyword>
<dbReference type="KEGG" id="nag:AArcMg_1848"/>
<dbReference type="RefSeq" id="WP_117368574.1">
    <property type="nucleotide sequence ID" value="NZ_CP027033.1"/>
</dbReference>
<evidence type="ECO:0000313" key="3">
    <source>
        <dbReference type="Proteomes" id="UP000258613"/>
    </source>
</evidence>
<dbReference type="Pfam" id="PF13527">
    <property type="entry name" value="Acetyltransf_9"/>
    <property type="match status" value="1"/>
</dbReference>
<evidence type="ECO:0000313" key="2">
    <source>
        <dbReference type="EMBL" id="AXR81855.1"/>
    </source>
</evidence>
<name>A0A346PQR0_9EURY</name>
<dbReference type="InterPro" id="IPR051554">
    <property type="entry name" value="Acetyltransferase_Eis"/>
</dbReference>
<dbReference type="Gene3D" id="3.40.630.30">
    <property type="match status" value="2"/>
</dbReference>
<organism evidence="2 3">
    <name type="scientific">Natrarchaeobaculum sulfurireducens</name>
    <dbReference type="NCBI Taxonomy" id="2044521"/>
    <lineage>
        <taxon>Archaea</taxon>
        <taxon>Methanobacteriati</taxon>
        <taxon>Methanobacteriota</taxon>
        <taxon>Stenosarchaea group</taxon>
        <taxon>Halobacteria</taxon>
        <taxon>Halobacteriales</taxon>
        <taxon>Natrialbaceae</taxon>
        <taxon>Natrarchaeobaculum</taxon>
    </lineage>
</organism>
<dbReference type="CDD" id="cd04301">
    <property type="entry name" value="NAT_SF"/>
    <property type="match status" value="1"/>
</dbReference>
<feature type="domain" description="N-acetyltransferase" evidence="1">
    <location>
        <begin position="2"/>
        <end position="151"/>
    </location>
</feature>
<dbReference type="EMBL" id="CP027033">
    <property type="protein sequence ID" value="AXR81855.1"/>
    <property type="molecule type" value="Genomic_DNA"/>
</dbReference>
<sequence length="409" mass="46977">MVEYRPIQDDREVFHEYRSYAFRPEEGPQAYDPDEHDTPRALLGARRGIFTDDANDRPRCVCRHYWLEARVRGEDHPTGGMASVATPPEYRRQGHVGRLLEGSLAEYRERGVRFAVLWPFNYAFYRQFGWETANRLASYECAPEVFAFAREHVDHDASQFRRLAADEHTELEEVYERHRDRYAMAFRRDERWWRRRVFGGHDVDPFVYAYERDDEVQGYLVYSFDDETDDETRRGRTMTVSELAYADREASLALLSFVADHESQAERVHLEVPDAFPLLETVPAPDRVETSIEIGAMVRVVDVVETLSALSYPNVDGSITIAVDDPLAAWNQGSFELTVDDGIGTCERLGDETDADVTLEVGSLSQLIVGYRSARDLERTDDLAVADDCTLETLEGLFPETDVYLGEHF</sequence>
<keyword evidence="2" id="KW-0808">Transferase</keyword>